<comment type="function">
    <text evidence="5 6">Catalyzes the oxidation of D-lactate to pyruvate.</text>
</comment>
<dbReference type="RefSeq" id="WP_133501975.1">
    <property type="nucleotide sequence ID" value="NZ_SNXC01000002.1"/>
</dbReference>
<dbReference type="InterPro" id="IPR051264">
    <property type="entry name" value="FAD-oxidored/transferase_4"/>
</dbReference>
<dbReference type="HAMAP" id="MF_02092">
    <property type="entry name" value="DLDH_Dld"/>
    <property type="match status" value="1"/>
</dbReference>
<dbReference type="GO" id="GO:0031234">
    <property type="term" value="C:extrinsic component of cytoplasmic side of plasma membrane"/>
    <property type="evidence" value="ECO:0007669"/>
    <property type="project" value="UniProtKB-UniRule"/>
</dbReference>
<dbReference type="SUPFAM" id="SSF55103">
    <property type="entry name" value="FAD-linked oxidases, C-terminal domain"/>
    <property type="match status" value="1"/>
</dbReference>
<comment type="subcellular location">
    <subcellularLocation>
        <location evidence="5">Cell inner membrane</location>
        <topology evidence="5">Peripheral membrane protein</topology>
        <orientation evidence="5">Cytoplasmic side</orientation>
    </subcellularLocation>
</comment>
<dbReference type="EMBL" id="SNXC01000002">
    <property type="protein sequence ID" value="TDP01230.1"/>
    <property type="molecule type" value="Genomic_DNA"/>
</dbReference>
<keyword evidence="4 5" id="KW-0560">Oxidoreductase</keyword>
<comment type="catalytic activity">
    <reaction evidence="5 6">
        <text>(R)-lactate + a quinone = a quinol + pyruvate</text>
        <dbReference type="Rhea" id="RHEA:51468"/>
        <dbReference type="ChEBI" id="CHEBI:15361"/>
        <dbReference type="ChEBI" id="CHEBI:16004"/>
        <dbReference type="ChEBI" id="CHEBI:24646"/>
        <dbReference type="ChEBI" id="CHEBI:132124"/>
        <dbReference type="EC" id="1.1.5.12"/>
    </reaction>
</comment>
<dbReference type="SUPFAM" id="SSF56176">
    <property type="entry name" value="FAD-binding/transporter-associated domain-like"/>
    <property type="match status" value="1"/>
</dbReference>
<evidence type="ECO:0000256" key="5">
    <source>
        <dbReference type="HAMAP-Rule" id="MF_02092"/>
    </source>
</evidence>
<protein>
    <recommendedName>
        <fullName evidence="5">Quinone-dependent D-lactate dehydrogenase</fullName>
        <ecNumber evidence="5">1.1.5.12</ecNumber>
    </recommendedName>
    <alternativeName>
        <fullName evidence="5">D-lactate dehydrogenase</fullName>
        <shortName evidence="5">D-LDH</shortName>
    </alternativeName>
</protein>
<dbReference type="PROSITE" id="PS51387">
    <property type="entry name" value="FAD_PCMH"/>
    <property type="match status" value="1"/>
</dbReference>
<dbReference type="Gene3D" id="3.30.1370.20">
    <property type="entry name" value="D-lactate dehydrogenase, cap domain, subdomain 2"/>
    <property type="match status" value="1"/>
</dbReference>
<keyword evidence="5" id="KW-0997">Cell inner membrane</keyword>
<comment type="caution">
    <text evidence="9">The sequence shown here is derived from an EMBL/GenBank/DDBJ whole genome shotgun (WGS) entry which is preliminary data.</text>
</comment>
<keyword evidence="5" id="KW-0472">Membrane</keyword>
<comment type="cofactor">
    <cofactor evidence="1 5 6 7">
        <name>FAD</name>
        <dbReference type="ChEBI" id="CHEBI:57692"/>
    </cofactor>
</comment>
<evidence type="ECO:0000256" key="2">
    <source>
        <dbReference type="ARBA" id="ARBA00022630"/>
    </source>
</evidence>
<evidence type="ECO:0000256" key="4">
    <source>
        <dbReference type="ARBA" id="ARBA00023002"/>
    </source>
</evidence>
<dbReference type="GO" id="GO:0022904">
    <property type="term" value="P:respiratory electron transport chain"/>
    <property type="evidence" value="ECO:0007669"/>
    <property type="project" value="InterPro"/>
</dbReference>
<proteinExistence type="inferred from homology"/>
<dbReference type="InterPro" id="IPR016173">
    <property type="entry name" value="D-lactate_DH_C-sub2"/>
</dbReference>
<feature type="binding site" evidence="5 7">
    <location>
        <begin position="74"/>
        <end position="78"/>
    </location>
    <ligand>
        <name>FAD</name>
        <dbReference type="ChEBI" id="CHEBI:57692"/>
    </ligand>
</feature>
<evidence type="ECO:0000313" key="9">
    <source>
        <dbReference type="EMBL" id="TDP01230.1"/>
    </source>
</evidence>
<dbReference type="GO" id="GO:0048038">
    <property type="term" value="F:quinone binding"/>
    <property type="evidence" value="ECO:0007669"/>
    <property type="project" value="UniProtKB-KW"/>
</dbReference>
<reference evidence="9 10" key="1">
    <citation type="submission" date="2019-03" db="EMBL/GenBank/DDBJ databases">
        <title>Genomic Encyclopedia of Type Strains, Phase III (KMG-III): the genomes of soil and plant-associated and newly described type strains.</title>
        <authorList>
            <person name="Whitman W."/>
        </authorList>
    </citation>
    <scope>NUCLEOTIDE SEQUENCE [LARGE SCALE GENOMIC DNA]</scope>
    <source>
        <strain evidence="9 10">CECT 7378</strain>
    </source>
</reference>
<dbReference type="GO" id="GO:0006089">
    <property type="term" value="P:lactate metabolic process"/>
    <property type="evidence" value="ECO:0007669"/>
    <property type="project" value="UniProtKB-UniRule"/>
</dbReference>
<dbReference type="InterPro" id="IPR016172">
    <property type="entry name" value="D-lactate_DH_C-sub1"/>
</dbReference>
<feature type="binding site" evidence="5 7">
    <location>
        <position position="158"/>
    </location>
    <ligand>
        <name>FAD</name>
        <dbReference type="ChEBI" id="CHEBI:57692"/>
    </ligand>
</feature>
<dbReference type="InterPro" id="IPR015409">
    <property type="entry name" value="Lactate_DH_C"/>
</dbReference>
<keyword evidence="3 5" id="KW-0274">FAD</keyword>
<name>A0A4R6MLN8_9GAMM</name>
<feature type="binding site" evidence="7">
    <location>
        <position position="255"/>
    </location>
    <ligand>
        <name>FAD</name>
        <dbReference type="ChEBI" id="CHEBI:57692"/>
    </ligand>
</feature>
<gene>
    <name evidence="5" type="primary">dld</name>
    <name evidence="9" type="ORF">DFP79_0131</name>
</gene>
<organism evidence="9 10">
    <name type="scientific">Marinomonas balearica</name>
    <dbReference type="NCBI Taxonomy" id="491947"/>
    <lineage>
        <taxon>Bacteria</taxon>
        <taxon>Pseudomonadati</taxon>
        <taxon>Pseudomonadota</taxon>
        <taxon>Gammaproteobacteria</taxon>
        <taxon>Oceanospirillales</taxon>
        <taxon>Oceanospirillaceae</taxon>
        <taxon>Marinomonas</taxon>
    </lineage>
</organism>
<dbReference type="Gene3D" id="3.30.70.610">
    <property type="entry name" value="D-lactate dehydrogenase, cap domain, subdomain 1"/>
    <property type="match status" value="2"/>
</dbReference>
<dbReference type="NCBIfam" id="NF008387">
    <property type="entry name" value="PRK11183.1"/>
    <property type="match status" value="1"/>
</dbReference>
<evidence type="ECO:0000313" key="10">
    <source>
        <dbReference type="Proteomes" id="UP000294656"/>
    </source>
</evidence>
<dbReference type="GO" id="GO:0055085">
    <property type="term" value="P:transmembrane transport"/>
    <property type="evidence" value="ECO:0007669"/>
    <property type="project" value="InterPro"/>
</dbReference>
<dbReference type="InterPro" id="IPR036318">
    <property type="entry name" value="FAD-bd_PCMH-like_sf"/>
</dbReference>
<dbReference type="PIRSF" id="PIRSF000101">
    <property type="entry name" value="D-lactate_dh"/>
    <property type="match status" value="1"/>
</dbReference>
<dbReference type="InterPro" id="IPR012256">
    <property type="entry name" value="D_lactate_DH"/>
</dbReference>
<keyword evidence="5" id="KW-1003">Cell membrane</keyword>
<evidence type="ECO:0000256" key="6">
    <source>
        <dbReference type="PIRNR" id="PIRNR000101"/>
    </source>
</evidence>
<dbReference type="InterPro" id="IPR016169">
    <property type="entry name" value="FAD-bd_PCMH_sub2"/>
</dbReference>
<feature type="domain" description="FAD-binding PCMH-type" evidence="8">
    <location>
        <begin position="40"/>
        <end position="211"/>
    </location>
</feature>
<dbReference type="Pfam" id="PF01565">
    <property type="entry name" value="FAD_binding_4"/>
    <property type="match status" value="1"/>
</dbReference>
<dbReference type="PANTHER" id="PTHR43716:SF1">
    <property type="entry name" value="D-2-HYDROXYGLUTARATE DEHYDROGENASE, MITOCHONDRIAL"/>
    <property type="match status" value="1"/>
</dbReference>
<dbReference type="InterPro" id="IPR016167">
    <property type="entry name" value="FAD-bd_PCMH_sub1"/>
</dbReference>
<feature type="binding site" evidence="5 7">
    <location>
        <position position="141"/>
    </location>
    <ligand>
        <name>FAD</name>
        <dbReference type="ChEBI" id="CHEBI:57692"/>
    </ligand>
</feature>
<comment type="similarity">
    <text evidence="5">Belongs to the quinone-dependent D-lactate dehydrogenase family.</text>
</comment>
<dbReference type="EC" id="1.1.5.12" evidence="5"/>
<dbReference type="PANTHER" id="PTHR43716">
    <property type="entry name" value="D-2-HYDROXYGLUTARATE DEHYDROGENASE, MITOCHONDRIAL"/>
    <property type="match status" value="1"/>
</dbReference>
<feature type="binding site" evidence="5 7">
    <location>
        <begin position="82"/>
        <end position="83"/>
    </location>
    <ligand>
        <name>FAD</name>
        <dbReference type="ChEBI" id="CHEBI:57692"/>
    </ligand>
</feature>
<keyword evidence="10" id="KW-1185">Reference proteome</keyword>
<keyword evidence="5 6" id="KW-0874">Quinone</keyword>
<evidence type="ECO:0000259" key="8">
    <source>
        <dbReference type="PROSITE" id="PS51387"/>
    </source>
</evidence>
<dbReference type="InterPro" id="IPR006094">
    <property type="entry name" value="Oxid_FAD_bind_N"/>
</dbReference>
<dbReference type="InterPro" id="IPR016166">
    <property type="entry name" value="FAD-bd_PCMH"/>
</dbReference>
<evidence type="ECO:0000256" key="1">
    <source>
        <dbReference type="ARBA" id="ARBA00001974"/>
    </source>
</evidence>
<dbReference type="AlphaFoldDB" id="A0A4R6MLN8"/>
<accession>A0A4R6MLN8</accession>
<dbReference type="Proteomes" id="UP000294656">
    <property type="component" value="Unassembled WGS sequence"/>
</dbReference>
<feature type="binding site" evidence="5 7">
    <location>
        <position position="148"/>
    </location>
    <ligand>
        <name>FAD</name>
        <dbReference type="ChEBI" id="CHEBI:57692"/>
    </ligand>
</feature>
<dbReference type="GO" id="GO:0071949">
    <property type="term" value="F:FAD binding"/>
    <property type="evidence" value="ECO:0007669"/>
    <property type="project" value="InterPro"/>
</dbReference>
<dbReference type="Gene3D" id="3.30.43.10">
    <property type="entry name" value="Uridine Diphospho-n-acetylenolpyruvylglucosamine Reductase, domain 2"/>
    <property type="match status" value="1"/>
</dbReference>
<dbReference type="OrthoDB" id="9772552at2"/>
<sequence length="582" mass="65241">MTNPSFNSNLAAELQSIVGAAHTLTDEDKKQPFCKGFRLGGGEAYAVVRPASLVETWKVLEACVKADAIVIMQAANTGLTGGSTPNGNDYDRPIVVVSTMRIDDIHIINEGKQIVGLPGSTLFGLEERLKPFGREPHSVIGSSCIGASIVGGICNNSGGALVQRGPAYTELTLYAEVTPEGELRLVNHLGIDLGETPEEILSNLQNKTYKESDILFPDKRASDNEYNKRIRDVDAETPSRFNADPRRLHESSGCAGKLAVFAVRMDTFPIPEKHQVFYIGTNDPAVMEQIRRDMLSKFDNLPVSGEYMHKTCYDISKKYGKDSYLVIDKMGTKYMPKMFAMKRTVDRIAGKFSFLPNKFSDRAMQFIADFFPNHLPQRMEQFRERFEHHWVVETANAGVDEAQAYLDEFFKDNKGDFFACTEREADQAILHRFVAGGAIGRYHLMEGKDLGSIMTIDVAFPRNEREWFETLPKELEEQIAVKMYYGHFFCHVMHQNYIMKKGVDAKAVKNKILESFDTRGAEYPAEHNVGHEYIAKQALRDHYQKVDPTNAFNPGIGGTSKLKHWKELMKEGGCSNSDCGGH</sequence>
<dbReference type="Gene3D" id="3.30.465.10">
    <property type="match status" value="1"/>
</dbReference>
<evidence type="ECO:0000256" key="3">
    <source>
        <dbReference type="ARBA" id="ARBA00022827"/>
    </source>
</evidence>
<dbReference type="InterPro" id="IPR016164">
    <property type="entry name" value="FAD-linked_Oxase-like_C"/>
</dbReference>
<feature type="binding site" evidence="5 7">
    <location>
        <position position="260"/>
    </location>
    <ligand>
        <name>FAD</name>
        <dbReference type="ChEBI" id="CHEBI:57692"/>
    </ligand>
</feature>
<dbReference type="Pfam" id="PF09330">
    <property type="entry name" value="Lact-deh-memb"/>
    <property type="match status" value="1"/>
</dbReference>
<keyword evidence="2 5" id="KW-0285">Flavoprotein</keyword>
<dbReference type="GO" id="GO:0102029">
    <property type="term" value="F:D-lactate dehydrogenase (quinone) activity"/>
    <property type="evidence" value="ECO:0007669"/>
    <property type="project" value="UniProtKB-EC"/>
</dbReference>
<dbReference type="GO" id="GO:0004458">
    <property type="term" value="F:D-lactate dehydrogenase (cytochrome) activity"/>
    <property type="evidence" value="ECO:0007669"/>
    <property type="project" value="UniProtKB-UniRule"/>
</dbReference>
<evidence type="ECO:0000256" key="7">
    <source>
        <dbReference type="PIRSR" id="PIRSR000101-1"/>
    </source>
</evidence>